<organism evidence="4 5">
    <name type="scientific">Lasallia pustulata</name>
    <dbReference type="NCBI Taxonomy" id="136370"/>
    <lineage>
        <taxon>Eukaryota</taxon>
        <taxon>Fungi</taxon>
        <taxon>Dikarya</taxon>
        <taxon>Ascomycota</taxon>
        <taxon>Pezizomycotina</taxon>
        <taxon>Lecanoromycetes</taxon>
        <taxon>OSLEUM clade</taxon>
        <taxon>Umbilicariomycetidae</taxon>
        <taxon>Umbilicariales</taxon>
        <taxon>Umbilicariaceae</taxon>
        <taxon>Lasallia</taxon>
    </lineage>
</organism>
<dbReference type="PANTHER" id="PTHR28288">
    <property type="entry name" value="PROTEASE B INHIBITOR 2"/>
    <property type="match status" value="1"/>
</dbReference>
<dbReference type="GO" id="GO:0042144">
    <property type="term" value="P:vacuole fusion, non-autophagic"/>
    <property type="evidence" value="ECO:0007669"/>
    <property type="project" value="TreeGrafter"/>
</dbReference>
<keyword evidence="2" id="KW-0732">Signal</keyword>
<dbReference type="EMBL" id="FWEW01000274">
    <property type="protein sequence ID" value="SLM34317.1"/>
    <property type="molecule type" value="Genomic_DNA"/>
</dbReference>
<name>A0A1W5CTZ1_9LECA</name>
<feature type="signal peptide" evidence="2">
    <location>
        <begin position="1"/>
        <end position="19"/>
    </location>
</feature>
<dbReference type="AlphaFoldDB" id="A0A1W5CTZ1"/>
<reference evidence="4" key="1">
    <citation type="submission" date="2017-03" db="EMBL/GenBank/DDBJ databases">
        <authorList>
            <person name="Afonso C.L."/>
            <person name="Miller P.J."/>
            <person name="Scott M.A."/>
            <person name="Spackman E."/>
            <person name="Goraichik I."/>
            <person name="Dimitrov K.M."/>
            <person name="Suarez D.L."/>
            <person name="Swayne D.E."/>
        </authorList>
    </citation>
    <scope>NUCLEOTIDE SEQUENCE [LARGE SCALE GENOMIC DNA]</scope>
</reference>
<dbReference type="Proteomes" id="UP000192927">
    <property type="component" value="Unassembled WGS sequence"/>
</dbReference>
<gene>
    <name evidence="3" type="ORF">FRX48_06199</name>
</gene>
<evidence type="ECO:0000313" key="3">
    <source>
        <dbReference type="EMBL" id="KAA6409588.1"/>
    </source>
</evidence>
<reference evidence="3 6" key="3">
    <citation type="submission" date="2019-09" db="EMBL/GenBank/DDBJ databases">
        <title>The hologenome of the rock-dwelling lichen Lasallia pustulata.</title>
        <authorList>
            <person name="Greshake Tzovaras B."/>
            <person name="Segers F."/>
            <person name="Bicker A."/>
            <person name="Dal Grande F."/>
            <person name="Otte J."/>
            <person name="Hankeln T."/>
            <person name="Schmitt I."/>
            <person name="Ebersberger I."/>
        </authorList>
    </citation>
    <scope>NUCLEOTIDE SEQUENCE [LARGE SCALE GENOMIC DNA]</scope>
    <source>
        <strain evidence="3">A1-1</strain>
    </source>
</reference>
<evidence type="ECO:0000256" key="2">
    <source>
        <dbReference type="SAM" id="SignalP"/>
    </source>
</evidence>
<dbReference type="EMBL" id="VXIT01000010">
    <property type="protein sequence ID" value="KAA6409588.1"/>
    <property type="molecule type" value="Genomic_DNA"/>
</dbReference>
<dbReference type="Proteomes" id="UP000324767">
    <property type="component" value="Unassembled WGS sequence"/>
</dbReference>
<evidence type="ECO:0000313" key="5">
    <source>
        <dbReference type="Proteomes" id="UP000192927"/>
    </source>
</evidence>
<evidence type="ECO:0000313" key="6">
    <source>
        <dbReference type="Proteomes" id="UP000324767"/>
    </source>
</evidence>
<dbReference type="Gene3D" id="3.30.70.80">
    <property type="entry name" value="Peptidase S8 propeptide/proteinase inhibitor I9"/>
    <property type="match status" value="1"/>
</dbReference>
<dbReference type="InterPro" id="IPR037045">
    <property type="entry name" value="S8pro/Inhibitor_I9_sf"/>
</dbReference>
<dbReference type="OrthoDB" id="3888684at2759"/>
<dbReference type="SUPFAM" id="SSF54897">
    <property type="entry name" value="Protease propeptides/inhibitors"/>
    <property type="match status" value="1"/>
</dbReference>
<evidence type="ECO:0000313" key="4">
    <source>
        <dbReference type="EMBL" id="SLM34317.1"/>
    </source>
</evidence>
<dbReference type="FunFam" id="3.30.70.80:FF:000005">
    <property type="entry name" value="Proteinase inhibitor I2B"/>
    <property type="match status" value="1"/>
</dbReference>
<sequence>MRFIITSVLLVFLAVVVSGLVLQKQVVVSYPKNTPDSIIAQAKDAIIAAGGMITHEYKLFKGFAAKASVKALETVNALSTEYNPTIEEDEVISIYGSQG</sequence>
<keyword evidence="5" id="KW-1185">Reference proteome</keyword>
<proteinExistence type="inferred from homology"/>
<feature type="chain" id="PRO_5044566973" evidence="2">
    <location>
        <begin position="20"/>
        <end position="99"/>
    </location>
</feature>
<protein>
    <submittedName>
        <fullName evidence="4">Proteinase inhibitor, propeptide</fullName>
    </submittedName>
</protein>
<reference evidence="5" key="2">
    <citation type="submission" date="2017-03" db="EMBL/GenBank/DDBJ databases">
        <authorList>
            <person name="Sharma R."/>
            <person name="Thines M."/>
        </authorList>
    </citation>
    <scope>NUCLEOTIDE SEQUENCE [LARGE SCALE GENOMIC DNA]</scope>
</reference>
<dbReference type="InterPro" id="IPR052471">
    <property type="entry name" value="PBI_I9"/>
</dbReference>
<evidence type="ECO:0000256" key="1">
    <source>
        <dbReference type="ARBA" id="ARBA00038069"/>
    </source>
</evidence>
<dbReference type="PANTHER" id="PTHR28288:SF1">
    <property type="entry name" value="INHIBITOR I9 DOMAIN-CONTAINING PROTEIN"/>
    <property type="match status" value="1"/>
</dbReference>
<dbReference type="GO" id="GO:0004866">
    <property type="term" value="F:endopeptidase inhibitor activity"/>
    <property type="evidence" value="ECO:0007669"/>
    <property type="project" value="TreeGrafter"/>
</dbReference>
<accession>A0A1W5CTZ1</accession>
<comment type="similarity">
    <text evidence="1">Belongs to the protease inhibitor I9 family.</text>
</comment>